<gene>
    <name evidence="2" type="ORF">B0J11DRAFT_533071</name>
</gene>
<evidence type="ECO:0000313" key="3">
    <source>
        <dbReference type="Proteomes" id="UP000700596"/>
    </source>
</evidence>
<keyword evidence="3" id="KW-1185">Reference proteome</keyword>
<keyword evidence="1" id="KW-0812">Transmembrane</keyword>
<keyword evidence="1" id="KW-0472">Membrane</keyword>
<evidence type="ECO:0000313" key="2">
    <source>
        <dbReference type="EMBL" id="KAH7120986.1"/>
    </source>
</evidence>
<dbReference type="EMBL" id="JAGMWT010000010">
    <property type="protein sequence ID" value="KAH7120986.1"/>
    <property type="molecule type" value="Genomic_DNA"/>
</dbReference>
<dbReference type="OrthoDB" id="3758478at2759"/>
<dbReference type="AlphaFoldDB" id="A0A9P9DLY2"/>
<dbReference type="Gene3D" id="3.10.450.50">
    <property type="match status" value="1"/>
</dbReference>
<feature type="transmembrane region" description="Helical" evidence="1">
    <location>
        <begin position="15"/>
        <end position="36"/>
    </location>
</feature>
<proteinExistence type="predicted"/>
<accession>A0A9P9DLY2</accession>
<organism evidence="2 3">
    <name type="scientific">Dendryphion nanum</name>
    <dbReference type="NCBI Taxonomy" id="256645"/>
    <lineage>
        <taxon>Eukaryota</taxon>
        <taxon>Fungi</taxon>
        <taxon>Dikarya</taxon>
        <taxon>Ascomycota</taxon>
        <taxon>Pezizomycotina</taxon>
        <taxon>Dothideomycetes</taxon>
        <taxon>Pleosporomycetidae</taxon>
        <taxon>Pleosporales</taxon>
        <taxon>Torulaceae</taxon>
        <taxon>Dendryphion</taxon>
    </lineage>
</organism>
<dbReference type="InterPro" id="IPR032710">
    <property type="entry name" value="NTF2-like_dom_sf"/>
</dbReference>
<reference evidence="2" key="1">
    <citation type="journal article" date="2021" name="Nat. Commun.">
        <title>Genetic determinants of endophytism in the Arabidopsis root mycobiome.</title>
        <authorList>
            <person name="Mesny F."/>
            <person name="Miyauchi S."/>
            <person name="Thiergart T."/>
            <person name="Pickel B."/>
            <person name="Atanasova L."/>
            <person name="Karlsson M."/>
            <person name="Huettel B."/>
            <person name="Barry K.W."/>
            <person name="Haridas S."/>
            <person name="Chen C."/>
            <person name="Bauer D."/>
            <person name="Andreopoulos W."/>
            <person name="Pangilinan J."/>
            <person name="LaButti K."/>
            <person name="Riley R."/>
            <person name="Lipzen A."/>
            <person name="Clum A."/>
            <person name="Drula E."/>
            <person name="Henrissat B."/>
            <person name="Kohler A."/>
            <person name="Grigoriev I.V."/>
            <person name="Martin F.M."/>
            <person name="Hacquard S."/>
        </authorList>
    </citation>
    <scope>NUCLEOTIDE SEQUENCE</scope>
    <source>
        <strain evidence="2">MPI-CAGE-CH-0243</strain>
    </source>
</reference>
<keyword evidence="1" id="KW-1133">Transmembrane helix</keyword>
<sequence>MSTPTPNLSFTPKEIRLATATLATLAIIAPTLYYLLPSYSSTESTPHLTTFRKFIAAYSSRRPQALTATASNNFTYRSLPSSRKTSPRNLESFHAHAAQMFDLFESFNMITQDPVHFSKSTNTVTAHCKMGGRVSESSEGGKKLIEQGVEQWWVECVLMVKMDRSGRRVVGVSEFVDSAKAEELRERIEGGFE</sequence>
<comment type="caution">
    <text evidence="2">The sequence shown here is derived from an EMBL/GenBank/DDBJ whole genome shotgun (WGS) entry which is preliminary data.</text>
</comment>
<name>A0A9P9DLY2_9PLEO</name>
<dbReference type="Proteomes" id="UP000700596">
    <property type="component" value="Unassembled WGS sequence"/>
</dbReference>
<dbReference type="SUPFAM" id="SSF54427">
    <property type="entry name" value="NTF2-like"/>
    <property type="match status" value="1"/>
</dbReference>
<protein>
    <submittedName>
        <fullName evidence="2">Uncharacterized protein</fullName>
    </submittedName>
</protein>
<evidence type="ECO:0000256" key="1">
    <source>
        <dbReference type="SAM" id="Phobius"/>
    </source>
</evidence>